<sequence length="241" mass="25092">MTQLRDGALSAAFDRASGSYDRLVGASPGYHAQLRLSARRLQLPGRGEGLRVLDLGCGTGASTAALLAVAPRARITAADASAGMLGRAAAKRWAGDVEFVHAAAEELGSGALRGPFDAVFAAYLLRNVPAPDAVLRGTRSVLRPGGRLGVHEYALSGSPRHRAVWSALCWGVVIPAGALSRGGPGLYRYLWRSVLDFDTAPAFRTRLAAAGFDGVRAAPVPGWQRGIVHTFVANAPSGAGR</sequence>
<dbReference type="RefSeq" id="WP_098750137.1">
    <property type="nucleotide sequence ID" value="NZ_WHPN01000312.1"/>
</dbReference>
<dbReference type="Proteomes" id="UP000621266">
    <property type="component" value="Unassembled WGS sequence"/>
</dbReference>
<comment type="caution">
    <text evidence="1">The sequence shown here is derived from an EMBL/GenBank/DDBJ whole genome shotgun (WGS) entry which is preliminary data.</text>
</comment>
<dbReference type="GO" id="GO:0008168">
    <property type="term" value="F:methyltransferase activity"/>
    <property type="evidence" value="ECO:0007669"/>
    <property type="project" value="UniProtKB-KW"/>
</dbReference>
<dbReference type="PANTHER" id="PTHR43861:SF1">
    <property type="entry name" value="TRANS-ACONITATE 2-METHYLTRANSFERASE"/>
    <property type="match status" value="1"/>
</dbReference>
<proteinExistence type="predicted"/>
<protein>
    <submittedName>
        <fullName evidence="1">Class I SAM-dependent methyltransferase</fullName>
    </submittedName>
</protein>
<dbReference type="CDD" id="cd02440">
    <property type="entry name" value="AdoMet_MTases"/>
    <property type="match status" value="1"/>
</dbReference>
<dbReference type="SUPFAM" id="SSF53335">
    <property type="entry name" value="S-adenosyl-L-methionine-dependent methyltransferases"/>
    <property type="match status" value="1"/>
</dbReference>
<accession>A0ABQ7FFU3</accession>
<dbReference type="PANTHER" id="PTHR43861">
    <property type="entry name" value="TRANS-ACONITATE 2-METHYLTRANSFERASE-RELATED"/>
    <property type="match status" value="1"/>
</dbReference>
<dbReference type="InterPro" id="IPR029063">
    <property type="entry name" value="SAM-dependent_MTases_sf"/>
</dbReference>
<dbReference type="EMBL" id="WHPN01000312">
    <property type="protein sequence ID" value="KAF4407515.1"/>
    <property type="molecule type" value="Genomic_DNA"/>
</dbReference>
<dbReference type="GO" id="GO:0032259">
    <property type="term" value="P:methylation"/>
    <property type="evidence" value="ECO:0007669"/>
    <property type="project" value="UniProtKB-KW"/>
</dbReference>
<evidence type="ECO:0000313" key="1">
    <source>
        <dbReference type="EMBL" id="KAF4407515.1"/>
    </source>
</evidence>
<evidence type="ECO:0000313" key="2">
    <source>
        <dbReference type="Proteomes" id="UP000621266"/>
    </source>
</evidence>
<dbReference type="Pfam" id="PF01209">
    <property type="entry name" value="Ubie_methyltran"/>
    <property type="match status" value="1"/>
</dbReference>
<keyword evidence="2" id="KW-1185">Reference proteome</keyword>
<keyword evidence="1" id="KW-0808">Transferase</keyword>
<gene>
    <name evidence="1" type="ORF">GCU69_19215</name>
</gene>
<organism evidence="1 2">
    <name type="scientific">Streptomyces lycii</name>
    <dbReference type="NCBI Taxonomy" id="2654337"/>
    <lineage>
        <taxon>Bacteria</taxon>
        <taxon>Bacillati</taxon>
        <taxon>Actinomycetota</taxon>
        <taxon>Actinomycetes</taxon>
        <taxon>Kitasatosporales</taxon>
        <taxon>Streptomycetaceae</taxon>
        <taxon>Streptomyces</taxon>
    </lineage>
</organism>
<dbReference type="Gene3D" id="3.40.50.150">
    <property type="entry name" value="Vaccinia Virus protein VP39"/>
    <property type="match status" value="1"/>
</dbReference>
<name>A0ABQ7FFU3_9ACTN</name>
<reference evidence="1 2" key="1">
    <citation type="submission" date="2019-10" db="EMBL/GenBank/DDBJ databases">
        <title>Streptomyces tenebrisbrunneis sp.nov., an endogenous actinomycete isolated from of Lycium ruthenicum.</title>
        <authorList>
            <person name="Ma L."/>
        </authorList>
    </citation>
    <scope>NUCLEOTIDE SEQUENCE [LARGE SCALE GENOMIC DNA]</scope>
    <source>
        <strain evidence="1 2">TRM 66187</strain>
    </source>
</reference>
<keyword evidence="1" id="KW-0489">Methyltransferase</keyword>